<keyword evidence="6" id="KW-1185">Reference proteome</keyword>
<keyword evidence="1 5" id="KW-0378">Hydrolase</keyword>
<dbReference type="ESTHER" id="9rhiz-a9dca3">
    <property type="family name" value="UCP031982"/>
</dbReference>
<dbReference type="InterPro" id="IPR029058">
    <property type="entry name" value="AB_hydrolase_fold"/>
</dbReference>
<evidence type="ECO:0000256" key="3">
    <source>
        <dbReference type="ARBA" id="ARBA00023098"/>
    </source>
</evidence>
<accession>A9DCA3</accession>
<dbReference type="Proteomes" id="UP000004291">
    <property type="component" value="Chromosome"/>
</dbReference>
<evidence type="ECO:0000256" key="4">
    <source>
        <dbReference type="SAM" id="SignalP"/>
    </source>
</evidence>
<proteinExistence type="predicted"/>
<organism evidence="5 6">
    <name type="scientific">Hoeflea phototrophica (strain DSM 17068 / NCIMB 14078 / DFL-43)</name>
    <dbReference type="NCBI Taxonomy" id="411684"/>
    <lineage>
        <taxon>Bacteria</taxon>
        <taxon>Pseudomonadati</taxon>
        <taxon>Pseudomonadota</taxon>
        <taxon>Alphaproteobacteria</taxon>
        <taxon>Hyphomicrobiales</taxon>
        <taxon>Rhizobiaceae</taxon>
        <taxon>Hoeflea</taxon>
    </lineage>
</organism>
<feature type="chain" id="PRO_5002736452" evidence="4">
    <location>
        <begin position="28"/>
        <end position="365"/>
    </location>
</feature>
<evidence type="ECO:0000313" key="5">
    <source>
        <dbReference type="EMBL" id="EDQ32388.2"/>
    </source>
</evidence>
<reference evidence="5 6" key="2">
    <citation type="submission" date="2012-06" db="EMBL/GenBank/DDBJ databases">
        <authorList>
            <person name="Fiebig A."/>
        </authorList>
    </citation>
    <scope>NUCLEOTIDE SEQUENCE [LARGE SCALE GENOMIC DNA]</scope>
    <source>
        <strain evidence="5 6">DFL-43</strain>
    </source>
</reference>
<dbReference type="GO" id="GO:0016042">
    <property type="term" value="P:lipid catabolic process"/>
    <property type="evidence" value="ECO:0007669"/>
    <property type="project" value="UniProtKB-KW"/>
</dbReference>
<reference evidence="5 6" key="1">
    <citation type="submission" date="2007-10" db="EMBL/GenBank/DDBJ databases">
        <authorList>
            <person name="Wagner-Dobler I."/>
            <person name="Ferriera S."/>
            <person name="Johnson J."/>
            <person name="Kravitz S."/>
            <person name="Beeson K."/>
            <person name="Sutton G."/>
            <person name="Rogers Y.-H."/>
            <person name="Friedman R."/>
            <person name="Frazier M."/>
            <person name="Venter J.C."/>
        </authorList>
    </citation>
    <scope>NUCLEOTIDE SEQUENCE [LARGE SCALE GENOMIC DNA]</scope>
    <source>
        <strain evidence="5 6">DFL-43</strain>
    </source>
</reference>
<dbReference type="EMBL" id="ABIA03000004">
    <property type="protein sequence ID" value="EDQ32388.2"/>
    <property type="molecule type" value="Genomic_DNA"/>
</dbReference>
<dbReference type="SUPFAM" id="SSF53474">
    <property type="entry name" value="alpha/beta-Hydrolases"/>
    <property type="match status" value="1"/>
</dbReference>
<dbReference type="OrthoDB" id="9814760at2"/>
<dbReference type="eggNOG" id="COG4188">
    <property type="taxonomic scope" value="Bacteria"/>
</dbReference>
<name>A9DCA3_HOEPD</name>
<evidence type="ECO:0000256" key="2">
    <source>
        <dbReference type="ARBA" id="ARBA00022963"/>
    </source>
</evidence>
<sequence>MTFRTTISSLATTLAATLAMNMSLNLAAAASELVGTRDITVFSVERQMDLPVTIWYPASHGPEASIVGENRVFEGTPASVGAEPETGRHPLILLSHGSGSTVQAMGWLAAHLAKAGFIVAGPNHPRTTSGDSTPADTPLLWQRVDDLSSIITALSASQDWGGIVDNERIGVLGFSLGGAAAMKISGARAGLEAYAGYCDTWPDMPDCRWFAGGIAYADWEMIEVEPLDLRTIDKGLFERQNRDPRIKSAVLVDPSVAQAFDAESLRQIDIPMAFINLGAPQSIIAGVDSSELAGLTPHGSLSHIDQAIHFSFLAECRQDAKAFLKQIGEVDPICDDGGNRSRADIHTELKQMIATLFTSTLMNTQ</sequence>
<evidence type="ECO:0000313" key="6">
    <source>
        <dbReference type="Proteomes" id="UP000004291"/>
    </source>
</evidence>
<dbReference type="AlphaFoldDB" id="A9DCA3"/>
<dbReference type="InterPro" id="IPR016986">
    <property type="entry name" value="UCP031982_abhydr"/>
</dbReference>
<protein>
    <submittedName>
        <fullName evidence="5">Putative dienelactone hydrolase</fullName>
    </submittedName>
</protein>
<dbReference type="PIRSF" id="PIRSF031982">
    <property type="entry name" value="UCP031982_abhydr"/>
    <property type="match status" value="1"/>
</dbReference>
<keyword evidence="2" id="KW-0442">Lipid degradation</keyword>
<comment type="caution">
    <text evidence="5">The sequence shown here is derived from an EMBL/GenBank/DDBJ whole genome shotgun (WGS) entry which is preliminary data.</text>
</comment>
<dbReference type="PANTHER" id="PTHR10272">
    <property type="entry name" value="PLATELET-ACTIVATING FACTOR ACETYLHYDROLASE"/>
    <property type="match status" value="1"/>
</dbReference>
<dbReference type="GO" id="GO:0003847">
    <property type="term" value="F:1-alkyl-2-acetylglycerophosphocholine esterase activity"/>
    <property type="evidence" value="ECO:0007669"/>
    <property type="project" value="TreeGrafter"/>
</dbReference>
<feature type="signal peptide" evidence="4">
    <location>
        <begin position="1"/>
        <end position="27"/>
    </location>
</feature>
<gene>
    <name evidence="5" type="ORF">HPDFL43_13003</name>
</gene>
<evidence type="ECO:0000256" key="1">
    <source>
        <dbReference type="ARBA" id="ARBA00022801"/>
    </source>
</evidence>
<keyword evidence="4" id="KW-0732">Signal</keyword>
<dbReference type="HOGENOM" id="CLU_045366_1_0_5"/>
<dbReference type="Gene3D" id="3.40.50.1820">
    <property type="entry name" value="alpha/beta hydrolase"/>
    <property type="match status" value="1"/>
</dbReference>
<keyword evidence="3" id="KW-0443">Lipid metabolism</keyword>
<dbReference type="STRING" id="411684.HPDFL43_13003"/>
<dbReference type="PANTHER" id="PTHR10272:SF0">
    <property type="entry name" value="PLATELET-ACTIVATING FACTOR ACETYLHYDROLASE"/>
    <property type="match status" value="1"/>
</dbReference>